<name>A0A9N8VZG2_9GLOM</name>
<dbReference type="EMBL" id="CAJVQA010000293">
    <property type="protein sequence ID" value="CAG8466761.1"/>
    <property type="molecule type" value="Genomic_DNA"/>
</dbReference>
<protein>
    <submittedName>
        <fullName evidence="1">23245_t:CDS:1</fullName>
    </submittedName>
</protein>
<sequence length="99" mass="11559">MTGDKWFATRNSSPMNDLLDYSVGEQSLANLILDLMSYVIEKKSKQFKQTSKQEDYWRLQGLQGAKLVVLKHSRSDHVKHHRLINCTLVKKTKMFLKSF</sequence>
<keyword evidence="2" id="KW-1185">Reference proteome</keyword>
<proteinExistence type="predicted"/>
<organism evidence="1 2">
    <name type="scientific">Cetraspora pellucida</name>
    <dbReference type="NCBI Taxonomy" id="1433469"/>
    <lineage>
        <taxon>Eukaryota</taxon>
        <taxon>Fungi</taxon>
        <taxon>Fungi incertae sedis</taxon>
        <taxon>Mucoromycota</taxon>
        <taxon>Glomeromycotina</taxon>
        <taxon>Glomeromycetes</taxon>
        <taxon>Diversisporales</taxon>
        <taxon>Gigasporaceae</taxon>
        <taxon>Cetraspora</taxon>
    </lineage>
</organism>
<dbReference type="AlphaFoldDB" id="A0A9N8VZG2"/>
<dbReference type="OrthoDB" id="10482213at2759"/>
<reference evidence="1" key="1">
    <citation type="submission" date="2021-06" db="EMBL/GenBank/DDBJ databases">
        <authorList>
            <person name="Kallberg Y."/>
            <person name="Tangrot J."/>
            <person name="Rosling A."/>
        </authorList>
    </citation>
    <scope>NUCLEOTIDE SEQUENCE</scope>
    <source>
        <strain evidence="1">FL966</strain>
    </source>
</reference>
<evidence type="ECO:0000313" key="2">
    <source>
        <dbReference type="Proteomes" id="UP000789759"/>
    </source>
</evidence>
<gene>
    <name evidence="1" type="ORF">CPELLU_LOCUS879</name>
</gene>
<evidence type="ECO:0000313" key="1">
    <source>
        <dbReference type="EMBL" id="CAG8466761.1"/>
    </source>
</evidence>
<dbReference type="Proteomes" id="UP000789759">
    <property type="component" value="Unassembled WGS sequence"/>
</dbReference>
<comment type="caution">
    <text evidence="1">The sequence shown here is derived from an EMBL/GenBank/DDBJ whole genome shotgun (WGS) entry which is preliminary data.</text>
</comment>
<accession>A0A9N8VZG2</accession>